<dbReference type="GeneID" id="54477599"/>
<feature type="domain" description="Transglutaminase-like" evidence="5">
    <location>
        <begin position="278"/>
        <end position="333"/>
    </location>
</feature>
<dbReference type="GO" id="GO:0006516">
    <property type="term" value="P:glycoprotein catabolic process"/>
    <property type="evidence" value="ECO:0007669"/>
    <property type="project" value="TreeGrafter"/>
</dbReference>
<dbReference type="SUPFAM" id="SSF54001">
    <property type="entry name" value="Cysteine proteinases"/>
    <property type="match status" value="1"/>
</dbReference>
<dbReference type="InterPro" id="IPR002931">
    <property type="entry name" value="Transglutaminase-like"/>
</dbReference>
<reference evidence="6" key="1">
    <citation type="journal article" date="2020" name="Stud. Mycol.">
        <title>101 Dothideomycetes genomes: a test case for predicting lifestyles and emergence of pathogens.</title>
        <authorList>
            <person name="Haridas S."/>
            <person name="Albert R."/>
            <person name="Binder M."/>
            <person name="Bloem J."/>
            <person name="Labutti K."/>
            <person name="Salamov A."/>
            <person name="Andreopoulos B."/>
            <person name="Baker S."/>
            <person name="Barry K."/>
            <person name="Bills G."/>
            <person name="Bluhm B."/>
            <person name="Cannon C."/>
            <person name="Castanera R."/>
            <person name="Culley D."/>
            <person name="Daum C."/>
            <person name="Ezra D."/>
            <person name="Gonzalez J."/>
            <person name="Henrissat B."/>
            <person name="Kuo A."/>
            <person name="Liang C."/>
            <person name="Lipzen A."/>
            <person name="Lutzoni F."/>
            <person name="Magnuson J."/>
            <person name="Mondo S."/>
            <person name="Nolan M."/>
            <person name="Ohm R."/>
            <person name="Pangilinan J."/>
            <person name="Park H.-J."/>
            <person name="Ramirez L."/>
            <person name="Alfaro M."/>
            <person name="Sun H."/>
            <person name="Tritt A."/>
            <person name="Yoshinaga Y."/>
            <person name="Zwiers L.-H."/>
            <person name="Turgeon B."/>
            <person name="Goodwin S."/>
            <person name="Spatafora J."/>
            <person name="Crous P."/>
            <person name="Grigoriev I."/>
        </authorList>
    </citation>
    <scope>NUCLEOTIDE SEQUENCE</scope>
    <source>
        <strain evidence="6">CBS 113389</strain>
    </source>
</reference>
<keyword evidence="2" id="KW-0479">Metal-binding</keyword>
<dbReference type="Gene3D" id="2.20.25.10">
    <property type="match status" value="1"/>
</dbReference>
<dbReference type="PANTHER" id="PTHR12143:SF19">
    <property type="entry name" value="PEPTIDE-N(4)-(N-ACETYL-BETA-GLUCOSAMINYL)ASPARAGINE AMIDASE"/>
    <property type="match status" value="1"/>
</dbReference>
<feature type="compositionally biased region" description="Polar residues" evidence="4">
    <location>
        <begin position="26"/>
        <end position="39"/>
    </location>
</feature>
<evidence type="ECO:0000313" key="6">
    <source>
        <dbReference type="EMBL" id="KAF2486509.1"/>
    </source>
</evidence>
<feature type="compositionally biased region" description="Pro residues" evidence="4">
    <location>
        <begin position="74"/>
        <end position="93"/>
    </location>
</feature>
<dbReference type="Pfam" id="PF01841">
    <property type="entry name" value="Transglut_core"/>
    <property type="match status" value="1"/>
</dbReference>
<organism evidence="6 7">
    <name type="scientific">Neohortaea acidophila</name>
    <dbReference type="NCBI Taxonomy" id="245834"/>
    <lineage>
        <taxon>Eukaryota</taxon>
        <taxon>Fungi</taxon>
        <taxon>Dikarya</taxon>
        <taxon>Ascomycota</taxon>
        <taxon>Pezizomycotina</taxon>
        <taxon>Dothideomycetes</taxon>
        <taxon>Dothideomycetidae</taxon>
        <taxon>Mycosphaerellales</taxon>
        <taxon>Teratosphaeriaceae</taxon>
        <taxon>Neohortaea</taxon>
    </lineage>
</organism>
<feature type="compositionally biased region" description="Polar residues" evidence="4">
    <location>
        <begin position="495"/>
        <end position="511"/>
    </location>
</feature>
<proteinExistence type="inferred from homology"/>
<comment type="similarity">
    <text evidence="1">Belongs to the transglutaminase-like superfamily. PNGase family.</text>
</comment>
<protein>
    <recommendedName>
        <fullName evidence="5">Transglutaminase-like domain-containing protein</fullName>
    </recommendedName>
</protein>
<dbReference type="GO" id="GO:0046872">
    <property type="term" value="F:metal ion binding"/>
    <property type="evidence" value="ECO:0007669"/>
    <property type="project" value="UniProtKB-KW"/>
</dbReference>
<dbReference type="PANTHER" id="PTHR12143">
    <property type="entry name" value="PEPTIDE N-GLYCANASE PNGASE -RELATED"/>
    <property type="match status" value="1"/>
</dbReference>
<dbReference type="FunFam" id="3.10.620.30:FF:000004">
    <property type="entry name" value="Peptidase (PNG1)"/>
    <property type="match status" value="1"/>
</dbReference>
<dbReference type="Proteomes" id="UP000799767">
    <property type="component" value="Unassembled WGS sequence"/>
</dbReference>
<evidence type="ECO:0000313" key="7">
    <source>
        <dbReference type="Proteomes" id="UP000799767"/>
    </source>
</evidence>
<dbReference type="EMBL" id="MU001632">
    <property type="protein sequence ID" value="KAF2486509.1"/>
    <property type="molecule type" value="Genomic_DNA"/>
</dbReference>
<dbReference type="GO" id="GO:0005829">
    <property type="term" value="C:cytosol"/>
    <property type="evidence" value="ECO:0007669"/>
    <property type="project" value="TreeGrafter"/>
</dbReference>
<accession>A0A6A6Q3B7</accession>
<dbReference type="AlphaFoldDB" id="A0A6A6Q3B7"/>
<feature type="region of interest" description="Disordered" evidence="4">
    <location>
        <begin position="456"/>
        <end position="521"/>
    </location>
</feature>
<name>A0A6A6Q3B7_9PEZI</name>
<dbReference type="InterPro" id="IPR038765">
    <property type="entry name" value="Papain-like_cys_pep_sf"/>
</dbReference>
<feature type="compositionally biased region" description="Basic and acidic residues" evidence="4">
    <location>
        <begin position="473"/>
        <end position="492"/>
    </location>
</feature>
<keyword evidence="7" id="KW-1185">Reference proteome</keyword>
<dbReference type="OrthoDB" id="409136at2759"/>
<dbReference type="GO" id="GO:0000224">
    <property type="term" value="F:peptide-N4-(N-acetyl-beta-glucosaminyl)asparagine amidase activity"/>
    <property type="evidence" value="ECO:0007669"/>
    <property type="project" value="TreeGrafter"/>
</dbReference>
<keyword evidence="3" id="KW-0862">Zinc</keyword>
<evidence type="ECO:0000256" key="1">
    <source>
        <dbReference type="ARBA" id="ARBA00009390"/>
    </source>
</evidence>
<dbReference type="InterPro" id="IPR050883">
    <property type="entry name" value="PNGase"/>
</dbReference>
<dbReference type="GO" id="GO:0005634">
    <property type="term" value="C:nucleus"/>
    <property type="evidence" value="ECO:0007669"/>
    <property type="project" value="TreeGrafter"/>
</dbReference>
<evidence type="ECO:0000256" key="2">
    <source>
        <dbReference type="ARBA" id="ARBA00022723"/>
    </source>
</evidence>
<dbReference type="Gene3D" id="3.10.620.30">
    <property type="match status" value="1"/>
</dbReference>
<dbReference type="RefSeq" id="XP_033593078.1">
    <property type="nucleotide sequence ID" value="XM_033736597.1"/>
</dbReference>
<evidence type="ECO:0000259" key="5">
    <source>
        <dbReference type="SMART" id="SM00460"/>
    </source>
</evidence>
<sequence>MADNNGVPRRKPVPHSAQELPENWAQELTAQFRRTLSTKRMNELSSRSPSQRRPSSRRVPTDIVVERRRRDIASPPPLPPSRQAPPPPPPPAAVPETPAEPSNTSTAESSDIAADSPPAYASLKNIPAVPTAPTDQFSRRFRNYLINLSSTPVTWENPGLLDEALRVVPLQRIYDEAQEEADLLTAEAASLGDNILPAWGYQDCVIRALMKWFRRDFFEWVNNPKCSACRSPTIARGRAAPLPDEAARGANRVELYQCAHPQCQSYERFARYNDAFVLLQTRQGRVGEWATCFGMLCRALGSRIRWVWNQEDHVWTEVYSVHRKRWVHVDSCEEAWDAPRLYTEGWGKKLSYCIAFSADGCCDVTRRYVRNPATHSVPRNKVTEGELLHIIREINALRRKDMDKKQKFQLNAEDMREDAELRKYIIEALAFNVSRILPGGDGEKASMRGLDTATMAAAAARRERRGGASGDADAAKAAEHARGAAGDAERVRRAGNTTVGEQRPPGSNGQSPPRREHHRRA</sequence>
<feature type="region of interest" description="Disordered" evidence="4">
    <location>
        <begin position="1"/>
        <end position="118"/>
    </location>
</feature>
<gene>
    <name evidence="6" type="ORF">BDY17DRAFT_321296</name>
</gene>
<evidence type="ECO:0000256" key="4">
    <source>
        <dbReference type="SAM" id="MobiDB-lite"/>
    </source>
</evidence>
<evidence type="ECO:0000256" key="3">
    <source>
        <dbReference type="ARBA" id="ARBA00022833"/>
    </source>
</evidence>
<dbReference type="SMART" id="SM00460">
    <property type="entry name" value="TGc"/>
    <property type="match status" value="1"/>
</dbReference>